<dbReference type="GO" id="GO:0051536">
    <property type="term" value="F:iron-sulfur cluster binding"/>
    <property type="evidence" value="ECO:0007669"/>
    <property type="project" value="InterPro"/>
</dbReference>
<protein>
    <recommendedName>
        <fullName evidence="1">Elp3/MiaA/NifB-like radical SAM core domain-containing protein</fullName>
    </recommendedName>
</protein>
<dbReference type="SUPFAM" id="SSF102114">
    <property type="entry name" value="Radical SAM enzymes"/>
    <property type="match status" value="1"/>
</dbReference>
<evidence type="ECO:0000259" key="1">
    <source>
        <dbReference type="SMART" id="SM00729"/>
    </source>
</evidence>
<dbReference type="GO" id="GO:0003824">
    <property type="term" value="F:catalytic activity"/>
    <property type="evidence" value="ECO:0007669"/>
    <property type="project" value="InterPro"/>
</dbReference>
<reference evidence="2 3" key="1">
    <citation type="journal article" date="2014" name="BMC Genomics">
        <title>Comparison of environmental and isolate Sulfobacillus genomes reveals diverse carbon, sulfur, nitrogen, and hydrogen metabolisms.</title>
        <authorList>
            <person name="Justice N.B."/>
            <person name="Norman A."/>
            <person name="Brown C.T."/>
            <person name="Singh A."/>
            <person name="Thomas B.C."/>
            <person name="Banfield J.F."/>
        </authorList>
    </citation>
    <scope>NUCLEOTIDE SEQUENCE [LARGE SCALE GENOMIC DNA]</scope>
    <source>
        <strain evidence="2">AMDSBA5</strain>
    </source>
</reference>
<feature type="domain" description="Elp3/MiaA/NifB-like radical SAM core" evidence="1">
    <location>
        <begin position="47"/>
        <end position="276"/>
    </location>
</feature>
<evidence type="ECO:0000313" key="3">
    <source>
        <dbReference type="Proteomes" id="UP000242705"/>
    </source>
</evidence>
<dbReference type="InterPro" id="IPR058240">
    <property type="entry name" value="rSAM_sf"/>
</dbReference>
<dbReference type="AlphaFoldDB" id="A0A2T2WKB0"/>
<dbReference type="Proteomes" id="UP000242705">
    <property type="component" value="Unassembled WGS sequence"/>
</dbReference>
<gene>
    <name evidence="2" type="ORF">C7B47_16455</name>
</gene>
<dbReference type="SMART" id="SM00729">
    <property type="entry name" value="Elp3"/>
    <property type="match status" value="1"/>
</dbReference>
<name>A0A2T2WKB0_SULTH</name>
<dbReference type="PIRSF" id="PIRSF004954">
    <property type="entry name" value="Radical_SAM"/>
    <property type="match status" value="1"/>
</dbReference>
<evidence type="ECO:0000313" key="2">
    <source>
        <dbReference type="EMBL" id="PSR22673.1"/>
    </source>
</evidence>
<sequence>MLSQKLTQQIMQRIHEPHFLRPKETWNPREPVIYYEGTNFDGRRCDVPLVILRSNPCRWFVHSGCVMCNYELLAAHTVSITGSHLISQIEAAIRKLEPLSVLPYMLVTSGGSFMDPHEVPDDVRLAIGERLRDAGLQRVSFESEPKFLTDQRLEAFRNVFSGKLSVGIGLESHNDFIRNVVLNKALRTTQFEHTVQKLRKYGHSYYTYVLFGKPFLTPDEDIQDTVDTILYASRLGAHMAVVEVTNIQPYTLTHYLWEKHRYQPPNLWGAVEVLRRLPAHVVRSVSIKNIDADTGETRPLAVATTCKNCAQNVVTTIEEWNYTRNIRVIEELLRSPCSCYAEWRQSMRTIAAEPIEMRVTRQYQMVAEELGVSYEELDEAQV</sequence>
<dbReference type="EMBL" id="PXYX01000081">
    <property type="protein sequence ID" value="PSR22673.1"/>
    <property type="molecule type" value="Genomic_DNA"/>
</dbReference>
<comment type="caution">
    <text evidence="2">The sequence shown here is derived from an EMBL/GenBank/DDBJ whole genome shotgun (WGS) entry which is preliminary data.</text>
</comment>
<accession>A0A2T2WKB0</accession>
<organism evidence="2 3">
    <name type="scientific">Sulfobacillus thermosulfidooxidans</name>
    <dbReference type="NCBI Taxonomy" id="28034"/>
    <lineage>
        <taxon>Bacteria</taxon>
        <taxon>Bacillati</taxon>
        <taxon>Bacillota</taxon>
        <taxon>Clostridia</taxon>
        <taxon>Eubacteriales</taxon>
        <taxon>Clostridiales Family XVII. Incertae Sedis</taxon>
        <taxon>Sulfobacillus</taxon>
    </lineage>
</organism>
<dbReference type="InterPro" id="IPR006638">
    <property type="entry name" value="Elp3/MiaA/NifB-like_rSAM"/>
</dbReference>
<dbReference type="InterPro" id="IPR005909">
    <property type="entry name" value="RaSEA"/>
</dbReference>
<proteinExistence type="predicted"/>